<accession>A0A8S3YZA5</accession>
<dbReference type="PROSITE" id="PS00558">
    <property type="entry name" value="EUKARYOTIC_PORIN"/>
    <property type="match status" value="1"/>
</dbReference>
<dbReference type="PRINTS" id="PR00185">
    <property type="entry name" value="EUKARYTPORIN"/>
</dbReference>
<sequence>MAPPSYSDLGKAARDVFSKGYNWGFFKFDAKTKTQNNVEFKAAISSNRDSGKVAGNLETKYKWSEYGLTFTEKWNTENVLNTEIKIEDQIAEGLELAFDTSFAPQTGKKSGKIKSAYKIDYVHLNADVDFDFAGPTIHGAAVLGYEGWLAGYQLSFDTSKSKLTSNNFSFGYNAGDFSFTTHVNDGQEFVGSIHQKVSDNLEAAVNLAWAAGTGNTNFAIGGKYKLDSDATFSAKVNNQSHIGLGYTQTLRDGVKLTISSLIDGKNINQGGHKVRDYLR</sequence>
<organism evidence="11 12">
    <name type="scientific">Candidula unifasciata</name>
    <dbReference type="NCBI Taxonomy" id="100452"/>
    <lineage>
        <taxon>Eukaryota</taxon>
        <taxon>Metazoa</taxon>
        <taxon>Spiralia</taxon>
        <taxon>Lophotrochozoa</taxon>
        <taxon>Mollusca</taxon>
        <taxon>Gastropoda</taxon>
        <taxon>Heterobranchia</taxon>
        <taxon>Euthyneura</taxon>
        <taxon>Panpulmonata</taxon>
        <taxon>Eupulmonata</taxon>
        <taxon>Stylommatophora</taxon>
        <taxon>Helicina</taxon>
        <taxon>Helicoidea</taxon>
        <taxon>Geomitridae</taxon>
        <taxon>Candidula</taxon>
    </lineage>
</organism>
<keyword evidence="4" id="KW-1134">Transmembrane beta strand</keyword>
<evidence type="ECO:0000256" key="2">
    <source>
        <dbReference type="ARBA" id="ARBA00007780"/>
    </source>
</evidence>
<evidence type="ECO:0000256" key="7">
    <source>
        <dbReference type="ARBA" id="ARBA00023065"/>
    </source>
</evidence>
<dbReference type="FunFam" id="2.40.160.10:FF:000001">
    <property type="entry name" value="Voltage-dependent anion-selective channel protein 2"/>
    <property type="match status" value="1"/>
</dbReference>
<dbReference type="GO" id="GO:0015288">
    <property type="term" value="F:porin activity"/>
    <property type="evidence" value="ECO:0007669"/>
    <property type="project" value="UniProtKB-KW"/>
</dbReference>
<gene>
    <name evidence="11" type="ORF">CUNI_LOCUS6320</name>
</gene>
<keyword evidence="9" id="KW-0496">Mitochondrion</keyword>
<evidence type="ECO:0000256" key="4">
    <source>
        <dbReference type="ARBA" id="ARBA00022452"/>
    </source>
</evidence>
<comment type="similarity">
    <text evidence="2">Belongs to the eukaryotic mitochondrial porin family.</text>
</comment>
<dbReference type="InterPro" id="IPR027246">
    <property type="entry name" value="Porin_Euk/Tom40"/>
</dbReference>
<keyword evidence="10" id="KW-0472">Membrane</keyword>
<evidence type="ECO:0000256" key="5">
    <source>
        <dbReference type="ARBA" id="ARBA00022692"/>
    </source>
</evidence>
<dbReference type="Proteomes" id="UP000678393">
    <property type="component" value="Unassembled WGS sequence"/>
</dbReference>
<evidence type="ECO:0000256" key="1">
    <source>
        <dbReference type="ARBA" id="ARBA00004294"/>
    </source>
</evidence>
<evidence type="ECO:0000256" key="10">
    <source>
        <dbReference type="ARBA" id="ARBA00023136"/>
    </source>
</evidence>
<reference evidence="11" key="1">
    <citation type="submission" date="2021-04" db="EMBL/GenBank/DDBJ databases">
        <authorList>
            <consortium name="Molecular Ecology Group"/>
        </authorList>
    </citation>
    <scope>NUCLEOTIDE SEQUENCE</scope>
</reference>
<evidence type="ECO:0000256" key="3">
    <source>
        <dbReference type="ARBA" id="ARBA00022448"/>
    </source>
</evidence>
<dbReference type="CDD" id="cd07306">
    <property type="entry name" value="Porin3_VDAC"/>
    <property type="match status" value="1"/>
</dbReference>
<proteinExistence type="inferred from homology"/>
<keyword evidence="6" id="KW-1000">Mitochondrion outer membrane</keyword>
<keyword evidence="7" id="KW-0406">Ion transport</keyword>
<dbReference type="AlphaFoldDB" id="A0A8S3YZA5"/>
<keyword evidence="3" id="KW-0813">Transport</keyword>
<dbReference type="Pfam" id="PF01459">
    <property type="entry name" value="Porin_3"/>
    <property type="match status" value="1"/>
</dbReference>
<comment type="subcellular location">
    <subcellularLocation>
        <location evidence="1">Mitochondrion outer membrane</location>
    </subcellularLocation>
</comment>
<keyword evidence="12" id="KW-1185">Reference proteome</keyword>
<name>A0A8S3YZA5_9EUPU</name>
<dbReference type="OrthoDB" id="7827681at2759"/>
<dbReference type="GO" id="GO:0008308">
    <property type="term" value="F:voltage-gated monoatomic anion channel activity"/>
    <property type="evidence" value="ECO:0007669"/>
    <property type="project" value="InterPro"/>
</dbReference>
<dbReference type="GO" id="GO:0046930">
    <property type="term" value="C:pore complex"/>
    <property type="evidence" value="ECO:0007669"/>
    <property type="project" value="UniProtKB-KW"/>
</dbReference>
<dbReference type="EMBL" id="CAJHNH020000961">
    <property type="protein sequence ID" value="CAG5120762.1"/>
    <property type="molecule type" value="Genomic_DNA"/>
</dbReference>
<evidence type="ECO:0000256" key="6">
    <source>
        <dbReference type="ARBA" id="ARBA00022787"/>
    </source>
</evidence>
<protein>
    <recommendedName>
        <fullName evidence="13">Voltage-dependent anion-selective channel protein 2</fullName>
    </recommendedName>
</protein>
<dbReference type="Gene3D" id="2.40.160.10">
    <property type="entry name" value="Porin"/>
    <property type="match status" value="1"/>
</dbReference>
<dbReference type="InterPro" id="IPR023614">
    <property type="entry name" value="Porin_dom_sf"/>
</dbReference>
<dbReference type="PANTHER" id="PTHR11743:SF70">
    <property type="entry name" value="GH26960P-RELATED"/>
    <property type="match status" value="1"/>
</dbReference>
<evidence type="ECO:0000313" key="12">
    <source>
        <dbReference type="Proteomes" id="UP000678393"/>
    </source>
</evidence>
<evidence type="ECO:0000313" key="11">
    <source>
        <dbReference type="EMBL" id="CAG5120762.1"/>
    </source>
</evidence>
<keyword evidence="8" id="KW-0626">Porin</keyword>
<dbReference type="GO" id="GO:0005741">
    <property type="term" value="C:mitochondrial outer membrane"/>
    <property type="evidence" value="ECO:0007669"/>
    <property type="project" value="UniProtKB-SubCell"/>
</dbReference>
<evidence type="ECO:0008006" key="13">
    <source>
        <dbReference type="Google" id="ProtNLM"/>
    </source>
</evidence>
<dbReference type="InterPro" id="IPR001925">
    <property type="entry name" value="Porin_Euk"/>
</dbReference>
<evidence type="ECO:0000256" key="8">
    <source>
        <dbReference type="ARBA" id="ARBA00023114"/>
    </source>
</evidence>
<comment type="caution">
    <text evidence="11">The sequence shown here is derived from an EMBL/GenBank/DDBJ whole genome shotgun (WGS) entry which is preliminary data.</text>
</comment>
<keyword evidence="5" id="KW-0812">Transmembrane</keyword>
<evidence type="ECO:0000256" key="9">
    <source>
        <dbReference type="ARBA" id="ARBA00023128"/>
    </source>
</evidence>
<dbReference type="PANTHER" id="PTHR11743">
    <property type="entry name" value="VOLTAGE-DEPENDENT ANION-SELECTIVE CHANNEL"/>
    <property type="match status" value="1"/>
</dbReference>